<dbReference type="GO" id="GO:0061929">
    <property type="term" value="F:gamma-glutamylaminecyclotransferase activity"/>
    <property type="evidence" value="ECO:0007669"/>
    <property type="project" value="InterPro"/>
</dbReference>
<reference evidence="6 8" key="2">
    <citation type="submission" date="2020-09" db="EMBL/GenBank/DDBJ databases">
        <title>Draft Genome Sequences of Oil-Oxidizing Bacteria Halomonas titanicae, Marinobacter lutaoensis, and Virgibacillus halodenitrificans Isolated from Highly Saline Environments.</title>
        <authorList>
            <person name="Grouzdev D.S."/>
            <person name="Sokolova D.S."/>
            <person name="Semenova E.M."/>
            <person name="Borzenkov I.A."/>
            <person name="Bidzhieva S.K."/>
            <person name="Poltaraus A.B."/>
            <person name="Nazina T.N."/>
        </authorList>
    </citation>
    <scope>NUCLEOTIDE SEQUENCE [LARGE SCALE GENOMIC DNA]</scope>
    <source>
        <strain evidence="6 8">VKM B-3472D</strain>
    </source>
</reference>
<sequence>MSATYLVFVYGTLRKDESNNKVLADARLVAEEAWTSGRLYSTTSYYPVLEKYESGEVYGELYEVTKDKLEELDELEGYIGEEKDNLYDRIQQIIFTDKASWPAYVYVMTNKTLEMRVSLIESGDWKRHIR</sequence>
<feature type="domain" description="Gamma-glutamylcyclotransferase AIG2-like" evidence="4">
    <location>
        <begin position="7"/>
        <end position="127"/>
    </location>
</feature>
<dbReference type="Proteomes" id="UP000182945">
    <property type="component" value="Chromosome"/>
</dbReference>
<evidence type="ECO:0000313" key="8">
    <source>
        <dbReference type="Proteomes" id="UP000621631"/>
    </source>
</evidence>
<evidence type="ECO:0000313" key="6">
    <source>
        <dbReference type="EMBL" id="MBD1224742.1"/>
    </source>
</evidence>
<dbReference type="EMBL" id="JACWEZ010000024">
    <property type="protein sequence ID" value="MBD1224742.1"/>
    <property type="molecule type" value="Genomic_DNA"/>
</dbReference>
<dbReference type="Gene3D" id="3.10.490.10">
    <property type="entry name" value="Gamma-glutamyl cyclotransferase-like"/>
    <property type="match status" value="1"/>
</dbReference>
<evidence type="ECO:0000256" key="2">
    <source>
        <dbReference type="PIRSR" id="PIRSR639126-1"/>
    </source>
</evidence>
<feature type="active site" description="Proton acceptor" evidence="2">
    <location>
        <position position="76"/>
    </location>
</feature>
<dbReference type="GeneID" id="71514022"/>
<dbReference type="AlphaFoldDB" id="A0AAC9IZA4"/>
<dbReference type="InterPro" id="IPR036568">
    <property type="entry name" value="GGCT-like_sf"/>
</dbReference>
<gene>
    <name evidence="5" type="ORF">BME96_06455</name>
    <name evidence="6" type="ORF">IC602_19185</name>
</gene>
<dbReference type="EMBL" id="CP017962">
    <property type="protein sequence ID" value="APC47835.1"/>
    <property type="molecule type" value="Genomic_DNA"/>
</dbReference>
<dbReference type="InterPro" id="IPR039126">
    <property type="entry name" value="GGACT"/>
</dbReference>
<dbReference type="PANTHER" id="PTHR12510:SF4">
    <property type="entry name" value="GAMMA-GLUTAMYLAMINECYCLOTRANSFERASE"/>
    <property type="match status" value="1"/>
</dbReference>
<dbReference type="InterPro" id="IPR009288">
    <property type="entry name" value="AIG2-like_dom"/>
</dbReference>
<dbReference type="PANTHER" id="PTHR12510">
    <property type="entry name" value="TROPONIN C-AKIN-1 PROTEIN"/>
    <property type="match status" value="1"/>
</dbReference>
<proteinExistence type="inferred from homology"/>
<evidence type="ECO:0000313" key="7">
    <source>
        <dbReference type="Proteomes" id="UP000182945"/>
    </source>
</evidence>
<protein>
    <recommendedName>
        <fullName evidence="3">Gamma-glutamylcyclotransferase family protein</fullName>
    </recommendedName>
</protein>
<dbReference type="KEGG" id="vhl:BME96_06455"/>
<accession>A0AAC9IZA4</accession>
<dbReference type="CDD" id="cd06661">
    <property type="entry name" value="GGCT_like"/>
    <property type="match status" value="1"/>
</dbReference>
<evidence type="ECO:0000313" key="5">
    <source>
        <dbReference type="EMBL" id="APC47835.1"/>
    </source>
</evidence>
<comment type="similarity">
    <text evidence="1 3">Belongs to the gamma-glutamylcyclotransferase family.</text>
</comment>
<evidence type="ECO:0000259" key="4">
    <source>
        <dbReference type="Pfam" id="PF06094"/>
    </source>
</evidence>
<dbReference type="SUPFAM" id="SSF110857">
    <property type="entry name" value="Gamma-glutamyl cyclotransferase-like"/>
    <property type="match status" value="1"/>
</dbReference>
<dbReference type="GO" id="GO:0005829">
    <property type="term" value="C:cytosol"/>
    <property type="evidence" value="ECO:0007669"/>
    <property type="project" value="TreeGrafter"/>
</dbReference>
<name>A0AAC9IZA4_VIRHA</name>
<dbReference type="Pfam" id="PF06094">
    <property type="entry name" value="GGACT"/>
    <property type="match status" value="1"/>
</dbReference>
<dbReference type="Proteomes" id="UP000621631">
    <property type="component" value="Unassembled WGS sequence"/>
</dbReference>
<evidence type="ECO:0000256" key="3">
    <source>
        <dbReference type="RuleBase" id="RU367036"/>
    </source>
</evidence>
<organism evidence="5 7">
    <name type="scientific">Virgibacillus halodenitrificans</name>
    <name type="common">Bacillus halodenitrificans</name>
    <dbReference type="NCBI Taxonomy" id="1482"/>
    <lineage>
        <taxon>Bacteria</taxon>
        <taxon>Bacillati</taxon>
        <taxon>Bacillota</taxon>
        <taxon>Bacilli</taxon>
        <taxon>Bacillales</taxon>
        <taxon>Bacillaceae</taxon>
        <taxon>Virgibacillus</taxon>
    </lineage>
</organism>
<dbReference type="InterPro" id="IPR013024">
    <property type="entry name" value="GGCT-like"/>
</dbReference>
<keyword evidence="8" id="KW-1185">Reference proteome</keyword>
<reference evidence="5 7" key="1">
    <citation type="submission" date="2016-11" db="EMBL/GenBank/DDBJ databases">
        <title>Complete genome sequencing of Virgibacillus halodenitrificans PDB-F2.</title>
        <authorList>
            <person name="Sun Z."/>
            <person name="Zhou Y."/>
            <person name="Li H."/>
        </authorList>
    </citation>
    <scope>NUCLEOTIDE SEQUENCE [LARGE SCALE GENOMIC DNA]</scope>
    <source>
        <strain evidence="5 7">PDB-F2</strain>
    </source>
</reference>
<dbReference type="RefSeq" id="WP_060681955.1">
    <property type="nucleotide sequence ID" value="NZ_CP017962.1"/>
</dbReference>
<evidence type="ECO:0000256" key="1">
    <source>
        <dbReference type="ARBA" id="ARBA00008861"/>
    </source>
</evidence>